<feature type="transmembrane region" description="Helical" evidence="7">
    <location>
        <begin position="54"/>
        <end position="72"/>
    </location>
</feature>
<dbReference type="Pfam" id="PF02397">
    <property type="entry name" value="Bac_transf"/>
    <property type="match status" value="1"/>
</dbReference>
<evidence type="ECO:0000256" key="3">
    <source>
        <dbReference type="ARBA" id="ARBA00022679"/>
    </source>
</evidence>
<comment type="similarity">
    <text evidence="2">Belongs to the bacterial sugar transferase family.</text>
</comment>
<comment type="caution">
    <text evidence="9">The sequence shown here is derived from an EMBL/GenBank/DDBJ whole genome shotgun (WGS) entry which is preliminary data.</text>
</comment>
<keyword evidence="3 9" id="KW-0808">Transferase</keyword>
<keyword evidence="10" id="KW-1185">Reference proteome</keyword>
<dbReference type="PANTHER" id="PTHR30576">
    <property type="entry name" value="COLANIC BIOSYNTHESIS UDP-GLUCOSE LIPID CARRIER TRANSFERASE"/>
    <property type="match status" value="1"/>
</dbReference>
<dbReference type="NCBIfam" id="TIGR03025">
    <property type="entry name" value="EPS_sugtrans"/>
    <property type="match status" value="1"/>
</dbReference>
<dbReference type="EMBL" id="SDHX01000002">
    <property type="protein sequence ID" value="RXK53443.1"/>
    <property type="molecule type" value="Genomic_DNA"/>
</dbReference>
<dbReference type="RefSeq" id="WP_129049074.1">
    <property type="nucleotide sequence ID" value="NZ_SDHX01000002.1"/>
</dbReference>
<feature type="transmembrane region" description="Helical" evidence="7">
    <location>
        <begin position="12"/>
        <end position="34"/>
    </location>
</feature>
<protein>
    <submittedName>
        <fullName evidence="9">Exopolysaccharide biosynthesis polyprenyl glycosylphosphotransferase</fullName>
    </submittedName>
</protein>
<dbReference type="OrthoDB" id="9808602at2"/>
<evidence type="ECO:0000313" key="9">
    <source>
        <dbReference type="EMBL" id="RXK53443.1"/>
    </source>
</evidence>
<dbReference type="Proteomes" id="UP000290218">
    <property type="component" value="Unassembled WGS sequence"/>
</dbReference>
<dbReference type="PANTHER" id="PTHR30576:SF0">
    <property type="entry name" value="UNDECAPRENYL-PHOSPHATE N-ACETYLGALACTOSAMINYL 1-PHOSPHATE TRANSFERASE-RELATED"/>
    <property type="match status" value="1"/>
</dbReference>
<gene>
    <name evidence="9" type="ORF">ESB00_17265</name>
</gene>
<name>A0A4Q1C557_9BACT</name>
<sequence>MPGAKPDTLRETTLPALLLGGDLVVAFAGLSLGWWLRYHSALGLLGLDVPDARFAAYLPLVIMGVIFLVAAFAQQGLYDGRMLLRKQQSLNLLARGTVFWVVVYLAFSLVIKFDPPISRLFVIIAALVTLLLLGLWREIFYRVLTRPALLPRLQRRVALLGWNPAAYGLVQEMQKGPAHPYAVVGCIDEGSGVADCPLPRLGVVGDLGTVLISERIDVLIAAHLDIPADRLRAITAVCERTYVEWKVVPAAFPIFLTGLRLQTVGSVPVIGVEDLAISRLFNRAAKRLIDLTGALVGLIVSTPVIAVLAALIKAESPRGPVFFRQTRIGAGHQEFTLYKLRSMRPDAEASDHLNQSTQKNDARLLRIGGWMRRWNLDELPQYWNVLCGDMSLVGPRPERPHHVEQLSAVIPHYLPRHLVKPGMTGWAQVNGLRGDTDLAERIRYDIFYIENWSLWFDGQILLLTFVRWRNGA</sequence>
<dbReference type="Gene3D" id="3.40.50.720">
    <property type="entry name" value="NAD(P)-binding Rossmann-like Domain"/>
    <property type="match status" value="1"/>
</dbReference>
<dbReference type="InterPro" id="IPR003362">
    <property type="entry name" value="Bact_transf"/>
</dbReference>
<dbReference type="GO" id="GO:0016780">
    <property type="term" value="F:phosphotransferase activity, for other substituted phosphate groups"/>
    <property type="evidence" value="ECO:0007669"/>
    <property type="project" value="TreeGrafter"/>
</dbReference>
<accession>A0A4Q1C557</accession>
<proteinExistence type="inferred from homology"/>
<feature type="domain" description="Bacterial sugar transferase" evidence="8">
    <location>
        <begin position="286"/>
        <end position="466"/>
    </location>
</feature>
<evidence type="ECO:0000256" key="4">
    <source>
        <dbReference type="ARBA" id="ARBA00022692"/>
    </source>
</evidence>
<feature type="transmembrane region" description="Helical" evidence="7">
    <location>
        <begin position="92"/>
        <end position="111"/>
    </location>
</feature>
<evidence type="ECO:0000313" key="10">
    <source>
        <dbReference type="Proteomes" id="UP000290218"/>
    </source>
</evidence>
<feature type="transmembrane region" description="Helical" evidence="7">
    <location>
        <begin position="288"/>
        <end position="312"/>
    </location>
</feature>
<keyword evidence="4 7" id="KW-0812">Transmembrane</keyword>
<organism evidence="9 10">
    <name type="scientific">Oleiharenicola lentus</name>
    <dbReference type="NCBI Taxonomy" id="2508720"/>
    <lineage>
        <taxon>Bacteria</taxon>
        <taxon>Pseudomonadati</taxon>
        <taxon>Verrucomicrobiota</taxon>
        <taxon>Opitutia</taxon>
        <taxon>Opitutales</taxon>
        <taxon>Opitutaceae</taxon>
        <taxon>Oleiharenicola</taxon>
    </lineage>
</organism>
<dbReference type="AlphaFoldDB" id="A0A4Q1C557"/>
<feature type="transmembrane region" description="Helical" evidence="7">
    <location>
        <begin position="117"/>
        <end position="136"/>
    </location>
</feature>
<evidence type="ECO:0000256" key="1">
    <source>
        <dbReference type="ARBA" id="ARBA00004141"/>
    </source>
</evidence>
<comment type="subcellular location">
    <subcellularLocation>
        <location evidence="1">Membrane</location>
        <topology evidence="1">Multi-pass membrane protein</topology>
    </subcellularLocation>
</comment>
<evidence type="ECO:0000259" key="8">
    <source>
        <dbReference type="Pfam" id="PF02397"/>
    </source>
</evidence>
<evidence type="ECO:0000256" key="5">
    <source>
        <dbReference type="ARBA" id="ARBA00022989"/>
    </source>
</evidence>
<evidence type="ECO:0000256" key="2">
    <source>
        <dbReference type="ARBA" id="ARBA00006464"/>
    </source>
</evidence>
<keyword evidence="6 7" id="KW-0472">Membrane</keyword>
<keyword evidence="5 7" id="KW-1133">Transmembrane helix</keyword>
<evidence type="ECO:0000256" key="6">
    <source>
        <dbReference type="ARBA" id="ARBA00023136"/>
    </source>
</evidence>
<reference evidence="9 10" key="1">
    <citation type="submission" date="2019-01" db="EMBL/GenBank/DDBJ databases">
        <title>Lacunisphaera sp. strain TWA-58.</title>
        <authorList>
            <person name="Chen W.-M."/>
        </authorList>
    </citation>
    <scope>NUCLEOTIDE SEQUENCE [LARGE SCALE GENOMIC DNA]</scope>
    <source>
        <strain evidence="9 10">TWA-58</strain>
    </source>
</reference>
<dbReference type="Pfam" id="PF13727">
    <property type="entry name" value="CoA_binding_3"/>
    <property type="match status" value="1"/>
</dbReference>
<evidence type="ECO:0000256" key="7">
    <source>
        <dbReference type="SAM" id="Phobius"/>
    </source>
</evidence>
<dbReference type="InterPro" id="IPR017475">
    <property type="entry name" value="EPS_sugar_tfrase"/>
</dbReference>
<dbReference type="GO" id="GO:0016020">
    <property type="term" value="C:membrane"/>
    <property type="evidence" value="ECO:0007669"/>
    <property type="project" value="UniProtKB-SubCell"/>
</dbReference>